<dbReference type="GeneID" id="96911572"/>
<dbReference type="Pfam" id="PF04630">
    <property type="entry name" value="Phage_TTP_1"/>
    <property type="match status" value="1"/>
</dbReference>
<evidence type="ECO:0000313" key="2">
    <source>
        <dbReference type="Proteomes" id="UP000887127"/>
    </source>
</evidence>
<dbReference type="NCBIfam" id="TIGR01603">
    <property type="entry name" value="maj_tail_phi13"/>
    <property type="match status" value="1"/>
</dbReference>
<dbReference type="InterPro" id="IPR006724">
    <property type="entry name" value="Phage_TTP"/>
</dbReference>
<evidence type="ECO:0000313" key="1">
    <source>
        <dbReference type="EMBL" id="GEQ36057.1"/>
    </source>
</evidence>
<reference evidence="1" key="1">
    <citation type="submission" date="2019-08" db="EMBL/GenBank/DDBJ databases">
        <title>Marinilactibacillus psychrotolerans M13-2T whole genome sequencing project.</title>
        <authorList>
            <person name="Ishikawa M."/>
            <person name="Suzuki T."/>
            <person name="Matsutani M."/>
        </authorList>
    </citation>
    <scope>NUCLEOTIDE SEQUENCE</scope>
    <source>
        <strain evidence="1">M13-2T</strain>
    </source>
</reference>
<accession>A0AAV3WWM5</accession>
<dbReference type="EMBL" id="BKBI01000010">
    <property type="protein sequence ID" value="GEQ36057.1"/>
    <property type="molecule type" value="Genomic_DNA"/>
</dbReference>
<dbReference type="RefSeq" id="WP_091761370.1">
    <property type="nucleotide sequence ID" value="NZ_BJVX01000010.1"/>
</dbReference>
<gene>
    <name evidence="1" type="ORF">M132T_15650</name>
</gene>
<name>A0AAV3WWM5_9LACT</name>
<dbReference type="AlphaFoldDB" id="A0AAV3WWM5"/>
<sequence>MVLVGFKKATIDIFDKDRNVTKQIIIQGKQDEGATTSAEITGLSAEPVKVYGSDVAYYVSQRGTNNPSVNLGLLDLENEDSDIMLGYKLADSGITFVGNDTEPPYCSLLLESSDLNGNVALLGFFKGKFSKENTTLNTLGEGTYTPEAENYVFTPIEDDRDGESLGQVMGKYVGADETTITALRELVAPAVQAEVPAG</sequence>
<dbReference type="InterPro" id="IPR006490">
    <property type="entry name" value="Maj_tail_phi13"/>
</dbReference>
<organism evidence="1 2">
    <name type="scientific">Marinilactibacillus psychrotolerans</name>
    <dbReference type="NCBI Taxonomy" id="191770"/>
    <lineage>
        <taxon>Bacteria</taxon>
        <taxon>Bacillati</taxon>
        <taxon>Bacillota</taxon>
        <taxon>Bacilli</taxon>
        <taxon>Lactobacillales</taxon>
        <taxon>Carnobacteriaceae</taxon>
        <taxon>Marinilactibacillus</taxon>
    </lineage>
</organism>
<dbReference type="Proteomes" id="UP000887127">
    <property type="component" value="Unassembled WGS sequence"/>
</dbReference>
<comment type="caution">
    <text evidence="1">The sequence shown here is derived from an EMBL/GenBank/DDBJ whole genome shotgun (WGS) entry which is preliminary data.</text>
</comment>
<proteinExistence type="predicted"/>
<protein>
    <submittedName>
        <fullName evidence="1">Phage major tail protein</fullName>
    </submittedName>
</protein>